<feature type="domain" description="Co-chaperone DjlA N-terminal" evidence="1">
    <location>
        <begin position="113"/>
        <end position="230"/>
    </location>
</feature>
<dbReference type="AlphaFoldDB" id="A0A6I3KT53"/>
<dbReference type="Proteomes" id="UP000432464">
    <property type="component" value="Unassembled WGS sequence"/>
</dbReference>
<evidence type="ECO:0000313" key="2">
    <source>
        <dbReference type="EMBL" id="MTE13933.1"/>
    </source>
</evidence>
<sequence length="232" mass="24656">MSISLRGRVFDGPRGGRIGTVMLLSTSIRRISAGLPGGRLLLSELLFARSGPGRGEVQGFGESSECVMALTNRLVSPAAPHIDAAGASRAESSIERPTAAPQRNELWGNAFRDAALGMCAVLSATDGRIDPAARMRVAQMVGAHEVLCHRSPEDLRNLFEDNCARLIMDPAFGHAYVMAQIAKATEYPEQAAAVVRIGLIVGQADGELGAHALTVIREACQILRLDPNEFGV</sequence>
<dbReference type="SUPFAM" id="SSF158682">
    <property type="entry name" value="TerB-like"/>
    <property type="match status" value="1"/>
</dbReference>
<dbReference type="InterPro" id="IPR029024">
    <property type="entry name" value="TerB-like"/>
</dbReference>
<dbReference type="InterPro" id="IPR007791">
    <property type="entry name" value="DjlA_N"/>
</dbReference>
<protein>
    <recommendedName>
        <fullName evidence="1">Co-chaperone DjlA N-terminal domain-containing protein</fullName>
    </recommendedName>
</protein>
<accession>A0A6I3KT53</accession>
<proteinExistence type="predicted"/>
<dbReference type="Pfam" id="PF05099">
    <property type="entry name" value="TerB"/>
    <property type="match status" value="1"/>
</dbReference>
<organism evidence="2 3">
    <name type="scientific">Nocardia aurantiaca</name>
    <dbReference type="NCBI Taxonomy" id="2675850"/>
    <lineage>
        <taxon>Bacteria</taxon>
        <taxon>Bacillati</taxon>
        <taxon>Actinomycetota</taxon>
        <taxon>Actinomycetes</taxon>
        <taxon>Mycobacteriales</taxon>
        <taxon>Nocardiaceae</taxon>
        <taxon>Nocardia</taxon>
    </lineage>
</organism>
<name>A0A6I3KT53_9NOCA</name>
<dbReference type="EMBL" id="WMBB01000006">
    <property type="protein sequence ID" value="MTE13933.1"/>
    <property type="molecule type" value="Genomic_DNA"/>
</dbReference>
<gene>
    <name evidence="2" type="ORF">GLP40_14290</name>
</gene>
<dbReference type="CDD" id="cd07176">
    <property type="entry name" value="terB"/>
    <property type="match status" value="1"/>
</dbReference>
<keyword evidence="3" id="KW-1185">Reference proteome</keyword>
<reference evidence="2 3" key="1">
    <citation type="submission" date="2019-11" db="EMBL/GenBank/DDBJ databases">
        <title>Nocardia sp. nov. CT2-14 isolated from soil.</title>
        <authorList>
            <person name="Kanchanasin P."/>
            <person name="Tanasupawat S."/>
            <person name="Yuki M."/>
            <person name="Kudo T."/>
        </authorList>
    </citation>
    <scope>NUCLEOTIDE SEQUENCE [LARGE SCALE GENOMIC DNA]</scope>
    <source>
        <strain evidence="2 3">CT2-14</strain>
    </source>
</reference>
<evidence type="ECO:0000313" key="3">
    <source>
        <dbReference type="Proteomes" id="UP000432464"/>
    </source>
</evidence>
<dbReference type="Gene3D" id="1.10.3680.10">
    <property type="entry name" value="TerB-like"/>
    <property type="match status" value="1"/>
</dbReference>
<comment type="caution">
    <text evidence="2">The sequence shown here is derived from an EMBL/GenBank/DDBJ whole genome shotgun (WGS) entry which is preliminary data.</text>
</comment>
<evidence type="ECO:0000259" key="1">
    <source>
        <dbReference type="Pfam" id="PF05099"/>
    </source>
</evidence>